<comment type="caution">
    <text evidence="2">The sequence shown here is derived from an EMBL/GenBank/DDBJ whole genome shotgun (WGS) entry which is preliminary data.</text>
</comment>
<sequence length="68" mass="7612">PVKPYDPNNKLSTKVNEKVDSRPTRNSTLVIPLPDPINDETNLYVDVVHSGNEDRTKSFTGLTISWTS</sequence>
<organism evidence="2 3">
    <name type="scientific">Gossypium armourianum</name>
    <dbReference type="NCBI Taxonomy" id="34283"/>
    <lineage>
        <taxon>Eukaryota</taxon>
        <taxon>Viridiplantae</taxon>
        <taxon>Streptophyta</taxon>
        <taxon>Embryophyta</taxon>
        <taxon>Tracheophyta</taxon>
        <taxon>Spermatophyta</taxon>
        <taxon>Magnoliopsida</taxon>
        <taxon>eudicotyledons</taxon>
        <taxon>Gunneridae</taxon>
        <taxon>Pentapetalae</taxon>
        <taxon>rosids</taxon>
        <taxon>malvids</taxon>
        <taxon>Malvales</taxon>
        <taxon>Malvaceae</taxon>
        <taxon>Malvoideae</taxon>
        <taxon>Gossypium</taxon>
    </lineage>
</organism>
<evidence type="ECO:0000313" key="3">
    <source>
        <dbReference type="Proteomes" id="UP000593575"/>
    </source>
</evidence>
<gene>
    <name evidence="2" type="ORF">Goarm_015579</name>
</gene>
<proteinExistence type="predicted"/>
<feature type="region of interest" description="Disordered" evidence="1">
    <location>
        <begin position="1"/>
        <end position="33"/>
    </location>
</feature>
<dbReference type="AlphaFoldDB" id="A0A7J9J9J8"/>
<name>A0A7J9J9J8_9ROSI</name>
<reference evidence="2 3" key="1">
    <citation type="journal article" date="2019" name="Genome Biol. Evol.">
        <title>Insights into the evolution of the New World diploid cottons (Gossypium, subgenus Houzingenia) based on genome sequencing.</title>
        <authorList>
            <person name="Grover C.E."/>
            <person name="Arick M.A. 2nd"/>
            <person name="Thrash A."/>
            <person name="Conover J.L."/>
            <person name="Sanders W.S."/>
            <person name="Peterson D.G."/>
            <person name="Frelichowski J.E."/>
            <person name="Scheffler J.A."/>
            <person name="Scheffler B.E."/>
            <person name="Wendel J.F."/>
        </authorList>
    </citation>
    <scope>NUCLEOTIDE SEQUENCE [LARGE SCALE GENOMIC DNA]</scope>
    <source>
        <strain evidence="2">6</strain>
        <tissue evidence="2">Leaf</tissue>
    </source>
</reference>
<evidence type="ECO:0000313" key="2">
    <source>
        <dbReference type="EMBL" id="MBA0831089.1"/>
    </source>
</evidence>
<dbReference type="EMBL" id="JABFAE010000007">
    <property type="protein sequence ID" value="MBA0831089.1"/>
    <property type="molecule type" value="Genomic_DNA"/>
</dbReference>
<feature type="non-terminal residue" evidence="2">
    <location>
        <position position="1"/>
    </location>
</feature>
<dbReference type="Proteomes" id="UP000593575">
    <property type="component" value="Unassembled WGS sequence"/>
</dbReference>
<keyword evidence="3" id="KW-1185">Reference proteome</keyword>
<accession>A0A7J9J9J8</accession>
<evidence type="ECO:0000256" key="1">
    <source>
        <dbReference type="SAM" id="MobiDB-lite"/>
    </source>
</evidence>
<protein>
    <submittedName>
        <fullName evidence="2">Uncharacterized protein</fullName>
    </submittedName>
</protein>